<feature type="region of interest" description="Disordered" evidence="6">
    <location>
        <begin position="214"/>
        <end position="253"/>
    </location>
</feature>
<evidence type="ECO:0000256" key="4">
    <source>
        <dbReference type="PROSITE-ProRule" id="PRU00175"/>
    </source>
</evidence>
<dbReference type="Gene3D" id="3.30.40.10">
    <property type="entry name" value="Zinc/RING finger domain, C3HC4 (zinc finger)"/>
    <property type="match status" value="1"/>
</dbReference>
<feature type="transmembrane region" description="Helical" evidence="7">
    <location>
        <begin position="129"/>
        <end position="150"/>
    </location>
</feature>
<keyword evidence="7" id="KW-0812">Transmembrane</keyword>
<feature type="coiled-coil region" evidence="5">
    <location>
        <begin position="566"/>
        <end position="613"/>
    </location>
</feature>
<dbReference type="InterPro" id="IPR001841">
    <property type="entry name" value="Znf_RING"/>
</dbReference>
<keyword evidence="5" id="KW-0175">Coiled coil</keyword>
<reference evidence="9" key="1">
    <citation type="submission" date="2020-06" db="EMBL/GenBank/DDBJ databases">
        <authorList>
            <consortium name="Plant Systems Biology data submission"/>
        </authorList>
    </citation>
    <scope>NUCLEOTIDE SEQUENCE</scope>
    <source>
        <strain evidence="9">D6</strain>
    </source>
</reference>
<keyword evidence="7" id="KW-0472">Membrane</keyword>
<dbReference type="InterPro" id="IPR002625">
    <property type="entry name" value="Smr_dom"/>
</dbReference>
<keyword evidence="1" id="KW-0479">Metal-binding</keyword>
<evidence type="ECO:0000256" key="1">
    <source>
        <dbReference type="ARBA" id="ARBA00022723"/>
    </source>
</evidence>
<proteinExistence type="predicted"/>
<feature type="region of interest" description="Disordered" evidence="6">
    <location>
        <begin position="334"/>
        <end position="396"/>
    </location>
</feature>
<evidence type="ECO:0000259" key="8">
    <source>
        <dbReference type="PROSITE" id="PS50089"/>
    </source>
</evidence>
<keyword evidence="2 4" id="KW-0863">Zinc-finger</keyword>
<dbReference type="Proteomes" id="UP001153069">
    <property type="component" value="Unassembled WGS sequence"/>
</dbReference>
<dbReference type="SUPFAM" id="SSF57850">
    <property type="entry name" value="RING/U-box"/>
    <property type="match status" value="1"/>
</dbReference>
<evidence type="ECO:0000256" key="7">
    <source>
        <dbReference type="SAM" id="Phobius"/>
    </source>
</evidence>
<keyword evidence="7" id="KW-1133">Transmembrane helix</keyword>
<organism evidence="9 10">
    <name type="scientific">Seminavis robusta</name>
    <dbReference type="NCBI Taxonomy" id="568900"/>
    <lineage>
        <taxon>Eukaryota</taxon>
        <taxon>Sar</taxon>
        <taxon>Stramenopiles</taxon>
        <taxon>Ochrophyta</taxon>
        <taxon>Bacillariophyta</taxon>
        <taxon>Bacillariophyceae</taxon>
        <taxon>Bacillariophycidae</taxon>
        <taxon>Naviculales</taxon>
        <taxon>Naviculaceae</taxon>
        <taxon>Seminavis</taxon>
    </lineage>
</organism>
<feature type="compositionally biased region" description="Low complexity" evidence="6">
    <location>
        <begin position="340"/>
        <end position="349"/>
    </location>
</feature>
<evidence type="ECO:0000313" key="10">
    <source>
        <dbReference type="Proteomes" id="UP001153069"/>
    </source>
</evidence>
<dbReference type="SUPFAM" id="SSF160443">
    <property type="entry name" value="SMR domain-like"/>
    <property type="match status" value="1"/>
</dbReference>
<keyword evidence="10" id="KW-1185">Reference proteome</keyword>
<dbReference type="AlphaFoldDB" id="A0A9N8F2U2"/>
<dbReference type="OrthoDB" id="2145840at2759"/>
<dbReference type="GO" id="GO:0008270">
    <property type="term" value="F:zinc ion binding"/>
    <property type="evidence" value="ECO:0007669"/>
    <property type="project" value="UniProtKB-KW"/>
</dbReference>
<dbReference type="SMART" id="SM00184">
    <property type="entry name" value="RING"/>
    <property type="match status" value="1"/>
</dbReference>
<comment type="caution">
    <text evidence="9">The sequence shown here is derived from an EMBL/GenBank/DDBJ whole genome shotgun (WGS) entry which is preliminary data.</text>
</comment>
<dbReference type="InterPro" id="IPR013083">
    <property type="entry name" value="Znf_RING/FYVE/PHD"/>
</dbReference>
<evidence type="ECO:0000313" key="9">
    <source>
        <dbReference type="EMBL" id="CAB9529649.1"/>
    </source>
</evidence>
<keyword evidence="3" id="KW-0862">Zinc</keyword>
<accession>A0A9N8F2U2</accession>
<dbReference type="EMBL" id="CAICTM010002570">
    <property type="protein sequence ID" value="CAB9529649.1"/>
    <property type="molecule type" value="Genomic_DNA"/>
</dbReference>
<feature type="compositionally biased region" description="Polar residues" evidence="6">
    <location>
        <begin position="382"/>
        <end position="396"/>
    </location>
</feature>
<evidence type="ECO:0000256" key="2">
    <source>
        <dbReference type="ARBA" id="ARBA00022771"/>
    </source>
</evidence>
<dbReference type="InterPro" id="IPR036063">
    <property type="entry name" value="Smr_dom_sf"/>
</dbReference>
<gene>
    <name evidence="9" type="ORF">SEMRO_2572_G331610.1</name>
</gene>
<dbReference type="PROSITE" id="PS50089">
    <property type="entry name" value="ZF_RING_2"/>
    <property type="match status" value="1"/>
</dbReference>
<evidence type="ECO:0000256" key="3">
    <source>
        <dbReference type="ARBA" id="ARBA00022833"/>
    </source>
</evidence>
<feature type="compositionally biased region" description="Basic and acidic residues" evidence="6">
    <location>
        <begin position="214"/>
        <end position="235"/>
    </location>
</feature>
<name>A0A9N8F2U2_9STRA</name>
<dbReference type="SMART" id="SM00463">
    <property type="entry name" value="SMR"/>
    <property type="match status" value="1"/>
</dbReference>
<dbReference type="Gene3D" id="3.30.1370.110">
    <property type="match status" value="1"/>
</dbReference>
<evidence type="ECO:0000256" key="6">
    <source>
        <dbReference type="SAM" id="MobiDB-lite"/>
    </source>
</evidence>
<dbReference type="PROSITE" id="PS00518">
    <property type="entry name" value="ZF_RING_1"/>
    <property type="match status" value="1"/>
</dbReference>
<evidence type="ECO:0000256" key="5">
    <source>
        <dbReference type="SAM" id="Coils"/>
    </source>
</evidence>
<dbReference type="InterPro" id="IPR017907">
    <property type="entry name" value="Znf_RING_CS"/>
</dbReference>
<sequence length="716" mass="81770">MSVVAYRWGIDAEGNVVTEPIPGEEVHSLYMRLLFKKKTTVPDLSELVFMIGRRNFILWIQQRIAEKRLALQRSFLGYPDAECCRLSVWIDRVQEIPWYYEIDHKTDAFFEMVHFSKEVKEKRDSREQFIFWFLICGMLIMLYPFICLFCRLDKEKLQQIPSVSQSGSDLEQSSPPMQQSTDILKGSFWKSTLPRLGSWIRNISSRLIISDDHQNAPDAEKQSPRISSHESRHLDSIVQSSESEPPAASVDDETWSTTEYLDVLPDWLVLLWTVLPALILCGFLLPSADPLEMLNAYIDYSVGALTKRGPNRETIMSSPQQHQLHTNAVHQRWVQESNDSAQSRQRASPQPQPQRRRGNRRANRERQAQQIAGSSLEMADQTPPSENRTDSTGGRASNLTLSLGGDLCFNRVAINAQKPQDECPICLHCFDEDLADTYCAVLNCKHAYCVPCLKKIEAHAGVVNFPCPTCRVAQKTDLSQLHYLLYPVVVGDRMNILKEVSTEDKIDMFKSLLHANSYQKGKVDEALEDMLVGSVVPLLPPSAMENGKDFSPEEKQAIYMETRRPIQKIRHELAQARKRLQKAQNADMYTQTKQEVEDLKKRLIEATKNAREDAYNQINSRGNMGIIDDRNLKIDFHTLHRDDSVQKLKELVVPMLPALGEINIITGWGKHSSTGVGVLQQALKDHIDKKHSDSMRWEPYSMTATKESSEWFTPKP</sequence>
<protein>
    <recommendedName>
        <fullName evidence="8">RING-type domain-containing protein</fullName>
    </recommendedName>
</protein>
<feature type="domain" description="RING-type" evidence="8">
    <location>
        <begin position="423"/>
        <end position="471"/>
    </location>
</feature>